<keyword evidence="7" id="KW-1185">Reference proteome</keyword>
<dbReference type="FunFam" id="2.60.40.10:FF:000495">
    <property type="entry name" value="Periplasmic beta-glucosidase"/>
    <property type="match status" value="1"/>
</dbReference>
<dbReference type="RefSeq" id="WP_018660640.1">
    <property type="nucleotide sequence ID" value="NZ_HF952018.1"/>
</dbReference>
<dbReference type="HOGENOM" id="CLU_004542_4_1_9"/>
<dbReference type="PANTHER" id="PTHR42715">
    <property type="entry name" value="BETA-GLUCOSIDASE"/>
    <property type="match status" value="1"/>
</dbReference>
<dbReference type="Gene3D" id="3.40.50.1700">
    <property type="entry name" value="Glycoside hydrolase family 3 C-terminal domain"/>
    <property type="match status" value="1"/>
</dbReference>
<name>R7RMQ6_9CLOT</name>
<dbReference type="Gene3D" id="3.20.20.300">
    <property type="entry name" value="Glycoside hydrolase, family 3, N-terminal domain"/>
    <property type="match status" value="1"/>
</dbReference>
<keyword evidence="3" id="KW-0119">Carbohydrate metabolism</keyword>
<dbReference type="SUPFAM" id="SSF51445">
    <property type="entry name" value="(Trans)glycosidases"/>
    <property type="match status" value="1"/>
</dbReference>
<dbReference type="OrthoDB" id="9805821at2"/>
<organism evidence="6 7">
    <name type="scientific">Thermobrachium celere DSM 8682</name>
    <dbReference type="NCBI Taxonomy" id="941824"/>
    <lineage>
        <taxon>Bacteria</taxon>
        <taxon>Bacillati</taxon>
        <taxon>Bacillota</taxon>
        <taxon>Clostridia</taxon>
        <taxon>Eubacteriales</taxon>
        <taxon>Clostridiaceae</taxon>
        <taxon>Thermobrachium</taxon>
    </lineage>
</organism>
<dbReference type="InterPro" id="IPR036881">
    <property type="entry name" value="Glyco_hydro_3_C_sf"/>
</dbReference>
<protein>
    <submittedName>
        <fullName evidence="6">Beta-glucosidase</fullName>
        <ecNumber evidence="6">3.2.1.21</ecNumber>
    </submittedName>
</protein>
<dbReference type="EMBL" id="CAVN010000088">
    <property type="protein sequence ID" value="CDF57462.1"/>
    <property type="molecule type" value="Genomic_DNA"/>
</dbReference>
<evidence type="ECO:0000313" key="6">
    <source>
        <dbReference type="EMBL" id="CDF57462.1"/>
    </source>
</evidence>
<accession>R7RMQ6</accession>
<dbReference type="Pfam" id="PF00933">
    <property type="entry name" value="Glyco_hydro_3"/>
    <property type="match status" value="1"/>
</dbReference>
<dbReference type="GO" id="GO:0005975">
    <property type="term" value="P:carbohydrate metabolic process"/>
    <property type="evidence" value="ECO:0007669"/>
    <property type="project" value="InterPro"/>
</dbReference>
<evidence type="ECO:0000256" key="1">
    <source>
        <dbReference type="ARBA" id="ARBA00005336"/>
    </source>
</evidence>
<dbReference type="Proteomes" id="UP000014923">
    <property type="component" value="Unassembled WGS sequence"/>
</dbReference>
<dbReference type="SUPFAM" id="SSF52279">
    <property type="entry name" value="Beta-D-glucan exohydrolase, C-terminal domain"/>
    <property type="match status" value="1"/>
</dbReference>
<dbReference type="EC" id="3.2.1.21" evidence="6"/>
<evidence type="ECO:0000256" key="3">
    <source>
        <dbReference type="ARBA" id="ARBA00023277"/>
    </source>
</evidence>
<dbReference type="GO" id="GO:0008422">
    <property type="term" value="F:beta-glucosidase activity"/>
    <property type="evidence" value="ECO:0007669"/>
    <property type="project" value="UniProtKB-EC"/>
</dbReference>
<dbReference type="InterPro" id="IPR002772">
    <property type="entry name" value="Glyco_hydro_3_C"/>
</dbReference>
<feature type="domain" description="Fibronectin type III-like" evidence="5">
    <location>
        <begin position="581"/>
        <end position="651"/>
    </location>
</feature>
<dbReference type="Pfam" id="PF14310">
    <property type="entry name" value="Fn3-like"/>
    <property type="match status" value="1"/>
</dbReference>
<dbReference type="InterPro" id="IPR036962">
    <property type="entry name" value="Glyco_hydro_3_N_sf"/>
</dbReference>
<reference evidence="6" key="1">
    <citation type="submission" date="2013-03" db="EMBL/GenBank/DDBJ databases">
        <title>Draft genome sequence of the hydrogen-ethanol-producing anaerobic alkalithermophilic Caloramator celere.</title>
        <authorList>
            <person name="Ciranna A."/>
            <person name="Larjo A."/>
            <person name="Kivisto A."/>
            <person name="Santala V."/>
            <person name="Roos C."/>
            <person name="Karp M."/>
        </authorList>
    </citation>
    <scope>NUCLEOTIDE SEQUENCE [LARGE SCALE GENOMIC DNA]</scope>
    <source>
        <strain evidence="6">DSM 8682</strain>
    </source>
</reference>
<dbReference type="PANTHER" id="PTHR42715:SF10">
    <property type="entry name" value="BETA-GLUCOSIDASE"/>
    <property type="match status" value="1"/>
</dbReference>
<dbReference type="PRINTS" id="PR00133">
    <property type="entry name" value="GLHYDRLASE3"/>
</dbReference>
<dbReference type="InterPro" id="IPR026891">
    <property type="entry name" value="Fn3-like"/>
</dbReference>
<evidence type="ECO:0000259" key="5">
    <source>
        <dbReference type="SMART" id="SM01217"/>
    </source>
</evidence>
<keyword evidence="4 6" id="KW-0326">Glycosidase</keyword>
<dbReference type="Pfam" id="PF01915">
    <property type="entry name" value="Glyco_hydro_3_C"/>
    <property type="match status" value="1"/>
</dbReference>
<dbReference type="AlphaFoldDB" id="R7RMQ6"/>
<evidence type="ECO:0000313" key="7">
    <source>
        <dbReference type="Proteomes" id="UP000014923"/>
    </source>
</evidence>
<gene>
    <name evidence="6" type="ORF">TCEL_01376</name>
</gene>
<dbReference type="InterPro" id="IPR017853">
    <property type="entry name" value="GH"/>
</dbReference>
<sequence>MNIDEIMNELTLEEKCSLLSGADFWNLKSIERLGIRKIMMTDGPHGLRKQDMDASEIGLEKSVPATCFPSGAALASTWNKNLIKEVGKAIAKECLDNDVDVLLGPAVNIKRSPLCGRNFEYYSEDPVLSSKIAKYFIKGVQSQGVSACIKHFAANNQEFRRLTTDVRVDERAFREIYLKSFEEAIKEAKPDCVMCAYNKINGEYASDNKKLLNDILREEWGYEGVVISDWGAVNDRVKSLEAGMDIEMPSCFGVNDRIVYEAVKSGKIKIEVLDRAVKRILKLILKHSNKSQTRCVDYEYNHRLASKVAEEAVILLKNDDDILPLNKDSRIAIIGEFAKNPRFQGGGSSHVNPTKLECPIDEIKKYANSVVYARGFNSNNDEIDEALIKEAVNLAKISDVVVLFLGLPERYESEGFDRADIKLPYNQNILVDEIYKVNKNIVVSLSVGSCVEMPWLDKVKAVLNGYLLGQAGGSAIANILFGYSVPSGKLSETFIKRLEDNPSYINFPGSNDRVYYGESVFVGYRYYDYKNIDVQFPFGHGLSYTRFEYSNLKIDKNDYFDDECIDISFKLKNVGKYKAKEVVQVYISKPNSSIIRPIKELKEFEKIELDVGEEREVNLKIKVDDLSYFDEQFNSFLVEEGEYKILIGSSSRDIRLEGSIKVKNRQKVKRMYHINSTIMDVIKTEKGKELLKELVQMLDVDENNVQAKMMKEFYLNMPLRGLIYYGNGKYDFEKLNEIIDLLNNEA</sequence>
<dbReference type="InterPro" id="IPR050288">
    <property type="entry name" value="Cellulose_deg_GH3"/>
</dbReference>
<evidence type="ECO:0000256" key="4">
    <source>
        <dbReference type="RuleBase" id="RU361161"/>
    </source>
</evidence>
<comment type="caution">
    <text evidence="6">The sequence shown here is derived from an EMBL/GenBank/DDBJ whole genome shotgun (WGS) entry which is preliminary data.</text>
</comment>
<dbReference type="PROSITE" id="PS00775">
    <property type="entry name" value="GLYCOSYL_HYDROL_F3"/>
    <property type="match status" value="1"/>
</dbReference>
<dbReference type="InterPro" id="IPR019800">
    <property type="entry name" value="Glyco_hydro_3_AS"/>
</dbReference>
<dbReference type="InterPro" id="IPR001764">
    <property type="entry name" value="Glyco_hydro_3_N"/>
</dbReference>
<dbReference type="InterPro" id="IPR013783">
    <property type="entry name" value="Ig-like_fold"/>
</dbReference>
<dbReference type="eggNOG" id="COG1472">
    <property type="taxonomic scope" value="Bacteria"/>
</dbReference>
<evidence type="ECO:0000256" key="2">
    <source>
        <dbReference type="ARBA" id="ARBA00022801"/>
    </source>
</evidence>
<comment type="similarity">
    <text evidence="1 4">Belongs to the glycosyl hydrolase 3 family.</text>
</comment>
<dbReference type="Gene3D" id="2.60.40.10">
    <property type="entry name" value="Immunoglobulins"/>
    <property type="match status" value="1"/>
</dbReference>
<proteinExistence type="inferred from homology"/>
<keyword evidence="2 4" id="KW-0378">Hydrolase</keyword>
<dbReference type="SMART" id="SM01217">
    <property type="entry name" value="Fn3_like"/>
    <property type="match status" value="1"/>
</dbReference>